<dbReference type="GO" id="GO:0046872">
    <property type="term" value="F:metal ion binding"/>
    <property type="evidence" value="ECO:0007669"/>
    <property type="project" value="UniProtKB-KW"/>
</dbReference>
<dbReference type="EMBL" id="MN034169">
    <property type="protein sequence ID" value="QDH88554.1"/>
    <property type="molecule type" value="Genomic_RNA"/>
</dbReference>
<dbReference type="EC" id="2.7.7.48" evidence="1"/>
<dbReference type="GO" id="GO:0003968">
    <property type="term" value="F:RNA-directed RNA polymerase activity"/>
    <property type="evidence" value="ECO:0007669"/>
    <property type="project" value="UniProtKB-KW"/>
</dbReference>
<dbReference type="InterPro" id="IPR007096">
    <property type="entry name" value="RNA-dir_Rpol_cat_phage"/>
</dbReference>
<dbReference type="Pfam" id="PF03431">
    <property type="entry name" value="RNA_replicase_B"/>
    <property type="match status" value="1"/>
</dbReference>
<keyword evidence="2 11" id="KW-0696">RNA-directed RNA polymerase</keyword>
<evidence type="ECO:0000256" key="5">
    <source>
        <dbReference type="ARBA" id="ARBA00022741"/>
    </source>
</evidence>
<evidence type="ECO:0000256" key="9">
    <source>
        <dbReference type="PIRSR" id="PIRSR605093-1"/>
    </source>
</evidence>
<keyword evidence="4" id="KW-0548">Nucleotidyltransferase</keyword>
<feature type="binding site" evidence="9">
    <location>
        <position position="413"/>
    </location>
    <ligand>
        <name>Mg(2+)</name>
        <dbReference type="ChEBI" id="CHEBI:18420"/>
        <label>2</label>
    </ligand>
</feature>
<reference evidence="11" key="1">
    <citation type="submission" date="2019-05" db="EMBL/GenBank/DDBJ databases">
        <title>Metatranscriptomic reconstruction reveals RNA viruses with the potential to shape carbon cycling in soil.</title>
        <authorList>
            <person name="Starr E.P."/>
            <person name="Nuccio E."/>
            <person name="Pett-Ridge J."/>
            <person name="Banfield J.F."/>
            <person name="Firestone M.K."/>
        </authorList>
    </citation>
    <scope>NUCLEOTIDE SEQUENCE</scope>
    <source>
        <strain evidence="11">H1_Bulk_Litter_4_scaffold_269</strain>
    </source>
</reference>
<dbReference type="InterPro" id="IPR043502">
    <property type="entry name" value="DNA/RNA_pol_sf"/>
</dbReference>
<comment type="catalytic activity">
    <reaction evidence="8">
        <text>RNA(n) + a ribonucleoside 5'-triphosphate = RNA(n+1) + diphosphate</text>
        <dbReference type="Rhea" id="RHEA:21248"/>
        <dbReference type="Rhea" id="RHEA-COMP:14527"/>
        <dbReference type="Rhea" id="RHEA-COMP:17342"/>
        <dbReference type="ChEBI" id="CHEBI:33019"/>
        <dbReference type="ChEBI" id="CHEBI:61557"/>
        <dbReference type="ChEBI" id="CHEBI:140395"/>
        <dbReference type="EC" id="2.7.7.48"/>
    </reaction>
</comment>
<dbReference type="SUPFAM" id="SSF56672">
    <property type="entry name" value="DNA/RNA polymerases"/>
    <property type="match status" value="1"/>
</dbReference>
<evidence type="ECO:0000313" key="11">
    <source>
        <dbReference type="EMBL" id="QDH88554.1"/>
    </source>
</evidence>
<accession>A0A514D4M1</accession>
<keyword evidence="9" id="KW-0479">Metal-binding</keyword>
<feature type="binding site" evidence="9">
    <location>
        <position position="314"/>
    </location>
    <ligand>
        <name>Mg(2+)</name>
        <dbReference type="ChEBI" id="CHEBI:18420"/>
        <label>2</label>
    </ligand>
</feature>
<organism evidence="11">
    <name type="scientific">Leviviridae sp</name>
    <dbReference type="NCBI Taxonomy" id="2027243"/>
    <lineage>
        <taxon>Viruses</taxon>
        <taxon>Riboviria</taxon>
        <taxon>Orthornavirae</taxon>
        <taxon>Lenarviricota</taxon>
        <taxon>Leviviricetes</taxon>
        <taxon>Norzivirales</taxon>
        <taxon>Fiersviridae</taxon>
    </lineage>
</organism>
<evidence type="ECO:0000256" key="3">
    <source>
        <dbReference type="ARBA" id="ARBA00022679"/>
    </source>
</evidence>
<protein>
    <recommendedName>
        <fullName evidence="1">RNA-directed RNA polymerase</fullName>
        <ecNumber evidence="1">2.7.7.48</ecNumber>
    </recommendedName>
    <alternativeName>
        <fullName evidence="7">RNA replicase beta chain</fullName>
    </alternativeName>
</protein>
<dbReference type="GO" id="GO:0000166">
    <property type="term" value="F:nucleotide binding"/>
    <property type="evidence" value="ECO:0007669"/>
    <property type="project" value="UniProtKB-KW"/>
</dbReference>
<dbReference type="PROSITE" id="PS50522">
    <property type="entry name" value="RDRP_PHAGE"/>
    <property type="match status" value="1"/>
</dbReference>
<dbReference type="GO" id="GO:0039694">
    <property type="term" value="P:viral RNA genome replication"/>
    <property type="evidence" value="ECO:0007669"/>
    <property type="project" value="InterPro"/>
</dbReference>
<comment type="cofactor">
    <cofactor evidence="9">
        <name>Mg(2+)</name>
        <dbReference type="ChEBI" id="CHEBI:18420"/>
    </cofactor>
    <text evidence="9">Binds 2 Mg(2+) per subunit.</text>
</comment>
<evidence type="ECO:0000256" key="2">
    <source>
        <dbReference type="ARBA" id="ARBA00022484"/>
    </source>
</evidence>
<sequence length="601" mass="67628">MKSLTSLWNILANELASRCGTSTTMDIKTVQGRFENEGMSFLTITLPSFGKDFQYCLDQGMVVPKAFLSFRKTGSCLPSFLRGFTELVFDSSTGILLEDPDIEAIYAIRQLTLIFSKMLLPCTPERERKAMSDYVQCDKEVGYADALRPDSLNREFGRMGRLLFGPLWSRVDSDIYHGRIVPKHGPGATAERLTSNGKFLSRYWTNRLEEVFHVGDFLFPNARYVDESFDGVDFLEPGSELPSRVVSVPKTQKTPRIIAIEPSSVQYVQQGLLESITMHIHSSFLNGFIGTESQEPNQLLAQKGSRDGSLATLDLSEASDRVSSQLVAELLANNGITRDAVYACRSERASVPGEGVISLNKFASMGSALCFPFEAMVFLTIVFLALEQEQGYRFSKQSDFLRYLGEVRVYGDDIVVPVDSVHSVIDLLERFGARVGRQKSFWIGRFRESCGKEYYSGHDVSIVKVRNKFPTSLKHVSEIESIVSLRNQLYYAGCWDTVAWLDERIKRLLRFFPIVEPSSQGLGRNSFLSYVGERECDKLHRPLVKARVAVPVPPRDSLDGAGALLKFFLKRGESPTLDAKHLERAGRPRTVRIKTRWVTPY</sequence>
<evidence type="ECO:0000256" key="6">
    <source>
        <dbReference type="ARBA" id="ARBA00022953"/>
    </source>
</evidence>
<evidence type="ECO:0000256" key="1">
    <source>
        <dbReference type="ARBA" id="ARBA00012494"/>
    </source>
</evidence>
<feature type="domain" description="RdRp catalytic" evidence="10">
    <location>
        <begin position="299"/>
        <end position="444"/>
    </location>
</feature>
<gene>
    <name evidence="11" type="ORF">H1BulkLitter4269_000003</name>
</gene>
<keyword evidence="3" id="KW-0808">Transferase</keyword>
<keyword evidence="6" id="KW-0693">Viral RNA replication</keyword>
<name>A0A514D4M1_9VIRU</name>
<evidence type="ECO:0000256" key="7">
    <source>
        <dbReference type="ARBA" id="ARBA00030248"/>
    </source>
</evidence>
<dbReference type="InterPro" id="IPR005093">
    <property type="entry name" value="RNArep_beta"/>
</dbReference>
<evidence type="ECO:0000256" key="8">
    <source>
        <dbReference type="ARBA" id="ARBA00048744"/>
    </source>
</evidence>
<keyword evidence="9" id="KW-0460">Magnesium</keyword>
<keyword evidence="5" id="KW-0547">Nucleotide-binding</keyword>
<feature type="binding site" evidence="9">
    <location>
        <position position="412"/>
    </location>
    <ligand>
        <name>Mg(2+)</name>
        <dbReference type="ChEBI" id="CHEBI:18420"/>
        <label>2</label>
    </ligand>
</feature>
<proteinExistence type="predicted"/>
<evidence type="ECO:0000256" key="4">
    <source>
        <dbReference type="ARBA" id="ARBA00022695"/>
    </source>
</evidence>
<evidence type="ECO:0000259" key="10">
    <source>
        <dbReference type="PROSITE" id="PS50522"/>
    </source>
</evidence>